<evidence type="ECO:0000256" key="1">
    <source>
        <dbReference type="ARBA" id="ARBA00004123"/>
    </source>
</evidence>
<name>A0A4V3XJP6_9APHY</name>
<keyword evidence="2" id="KW-0539">Nucleus</keyword>
<dbReference type="PANTHER" id="PTHR31001">
    <property type="entry name" value="UNCHARACTERIZED TRANSCRIPTIONAL REGULATORY PROTEIN"/>
    <property type="match status" value="1"/>
</dbReference>
<evidence type="ECO:0000259" key="4">
    <source>
        <dbReference type="SMART" id="SM00906"/>
    </source>
</evidence>
<proteinExistence type="predicted"/>
<dbReference type="Pfam" id="PF04082">
    <property type="entry name" value="Fungal_trans"/>
    <property type="match status" value="1"/>
</dbReference>
<keyword evidence="6" id="KW-1185">Reference proteome</keyword>
<sequence length="675" mass="75651">MAASEKEDGDGPDGPPPLFDRVRNDMGRTPPLPIQVAYDEDLVKLLPPVHTVDGLIEYYFEYCNWIYRHVNQQAFITGWNSFKAGQNGDRVVLSTLCMIIALSVRYLPPGHALFASLAGSCEEVGNKYYRIMLESLSRHRQQLRKENAGKGYTLDLIELLLVRGHYLTFAKEDPEEAWSVRGELVSIGTAMGLHRDPSRTRFDRTVAERRRWAWWHIILLERWQAFMFGRPLAIASHHFNTRLPTYCDPENDPEGRLYLPNIALFKLAYILGDIMDDAVSFRAVPYASIQESDRLLAQWEDTLPREMNMDEYRIARSLASPITAVRRMGVQSVIIRTAYYHIRFTLHRPYAHVPSSLETAVSAASKLISLVGQTRPDFLSNSALAVPGHMNWGPFHVFSAAMFFSFQLISHPDQPVGKLFRENIKKAIACLEQSRWMPVGDKALTILQALAPLYSEDLGKEGPEERERKKSQVLNVVKTLAFPYQDTQYARSTDSPGYARDQYESAESSPSVGDVPQNVYEPIAQAPPPGPPQHPISSVRWVPQGAEQQHQHVNVYPNHTGPSQSKPPPYVPSQGMPNHHAHPSQLDTQASPDLALAPGDYNTMYTLPGHAPGQMEMMGPPDMQYLHPADESSMWGASIGFGLGEWAQFLNAMQRTEAAGVNGHVVPVPGMKGGH</sequence>
<dbReference type="AlphaFoldDB" id="A0A4V3XJP6"/>
<dbReference type="GO" id="GO:0005634">
    <property type="term" value="C:nucleus"/>
    <property type="evidence" value="ECO:0007669"/>
    <property type="project" value="UniProtKB-SubCell"/>
</dbReference>
<feature type="compositionally biased region" description="Pro residues" evidence="3">
    <location>
        <begin position="525"/>
        <end position="534"/>
    </location>
</feature>
<dbReference type="CDD" id="cd12148">
    <property type="entry name" value="fungal_TF_MHR"/>
    <property type="match status" value="1"/>
</dbReference>
<evidence type="ECO:0000313" key="6">
    <source>
        <dbReference type="Proteomes" id="UP000308730"/>
    </source>
</evidence>
<feature type="region of interest" description="Disordered" evidence="3">
    <location>
        <begin position="488"/>
        <end position="538"/>
    </location>
</feature>
<comment type="caution">
    <text evidence="5">The sequence shown here is derived from an EMBL/GenBank/DDBJ whole genome shotgun (WGS) entry which is preliminary data.</text>
</comment>
<dbReference type="GO" id="GO:0006351">
    <property type="term" value="P:DNA-templated transcription"/>
    <property type="evidence" value="ECO:0007669"/>
    <property type="project" value="InterPro"/>
</dbReference>
<dbReference type="EMBL" id="SGPM01000003">
    <property type="protein sequence ID" value="THH33813.1"/>
    <property type="molecule type" value="Genomic_DNA"/>
</dbReference>
<feature type="region of interest" description="Disordered" evidence="3">
    <location>
        <begin position="1"/>
        <end position="24"/>
    </location>
</feature>
<organism evidence="5 6">
    <name type="scientific">Antrodiella citrinella</name>
    <dbReference type="NCBI Taxonomy" id="2447956"/>
    <lineage>
        <taxon>Eukaryota</taxon>
        <taxon>Fungi</taxon>
        <taxon>Dikarya</taxon>
        <taxon>Basidiomycota</taxon>
        <taxon>Agaricomycotina</taxon>
        <taxon>Agaricomycetes</taxon>
        <taxon>Polyporales</taxon>
        <taxon>Steccherinaceae</taxon>
        <taxon>Antrodiella</taxon>
    </lineage>
</organism>
<evidence type="ECO:0000313" key="5">
    <source>
        <dbReference type="EMBL" id="THH33813.1"/>
    </source>
</evidence>
<comment type="subcellular location">
    <subcellularLocation>
        <location evidence="1">Nucleus</location>
    </subcellularLocation>
</comment>
<feature type="domain" description="Xylanolytic transcriptional activator regulatory" evidence="4">
    <location>
        <begin position="177"/>
        <end position="250"/>
    </location>
</feature>
<dbReference type="Proteomes" id="UP000308730">
    <property type="component" value="Unassembled WGS sequence"/>
</dbReference>
<evidence type="ECO:0000256" key="2">
    <source>
        <dbReference type="ARBA" id="ARBA00023242"/>
    </source>
</evidence>
<dbReference type="OrthoDB" id="762982at2759"/>
<gene>
    <name evidence="5" type="ORF">EUX98_g487</name>
</gene>
<dbReference type="SMART" id="SM00906">
    <property type="entry name" value="Fungal_trans"/>
    <property type="match status" value="1"/>
</dbReference>
<dbReference type="GO" id="GO:0003677">
    <property type="term" value="F:DNA binding"/>
    <property type="evidence" value="ECO:0007669"/>
    <property type="project" value="InterPro"/>
</dbReference>
<dbReference type="PANTHER" id="PTHR31001:SF87">
    <property type="entry name" value="COL-21"/>
    <property type="match status" value="1"/>
</dbReference>
<protein>
    <recommendedName>
        <fullName evidence="4">Xylanolytic transcriptional activator regulatory domain-containing protein</fullName>
    </recommendedName>
</protein>
<dbReference type="GO" id="GO:0008270">
    <property type="term" value="F:zinc ion binding"/>
    <property type="evidence" value="ECO:0007669"/>
    <property type="project" value="InterPro"/>
</dbReference>
<feature type="region of interest" description="Disordered" evidence="3">
    <location>
        <begin position="554"/>
        <end position="597"/>
    </location>
</feature>
<accession>A0A4V3XJP6</accession>
<evidence type="ECO:0000256" key="3">
    <source>
        <dbReference type="SAM" id="MobiDB-lite"/>
    </source>
</evidence>
<dbReference type="InterPro" id="IPR050613">
    <property type="entry name" value="Sec_Metabolite_Reg"/>
</dbReference>
<dbReference type="InterPro" id="IPR007219">
    <property type="entry name" value="XnlR_reg_dom"/>
</dbReference>
<reference evidence="5 6" key="1">
    <citation type="submission" date="2019-02" db="EMBL/GenBank/DDBJ databases">
        <title>Genome sequencing of the rare red list fungi Antrodiella citrinella (Flaviporus citrinellus).</title>
        <authorList>
            <person name="Buettner E."/>
            <person name="Kellner H."/>
        </authorList>
    </citation>
    <scope>NUCLEOTIDE SEQUENCE [LARGE SCALE GENOMIC DNA]</scope>
    <source>
        <strain evidence="5 6">DSM 108506</strain>
    </source>
</reference>